<dbReference type="PROSITE" id="PS51740">
    <property type="entry name" value="SPOVT_ABRB"/>
    <property type="match status" value="1"/>
</dbReference>
<evidence type="ECO:0000259" key="1">
    <source>
        <dbReference type="PROSITE" id="PS51740"/>
    </source>
</evidence>
<dbReference type="Gene3D" id="2.10.260.10">
    <property type="match status" value="1"/>
</dbReference>
<reference evidence="2" key="1">
    <citation type="submission" date="2020-05" db="EMBL/GenBank/DDBJ databases">
        <authorList>
            <person name="Chiriac C."/>
            <person name="Salcher M."/>
            <person name="Ghai R."/>
            <person name="Kavagutti S V."/>
        </authorList>
    </citation>
    <scope>NUCLEOTIDE SEQUENCE</scope>
</reference>
<dbReference type="EMBL" id="CAFBNO010000001">
    <property type="protein sequence ID" value="CAB4944625.1"/>
    <property type="molecule type" value="Genomic_DNA"/>
</dbReference>
<evidence type="ECO:0000313" key="2">
    <source>
        <dbReference type="EMBL" id="CAB4944625.1"/>
    </source>
</evidence>
<organism evidence="2">
    <name type="scientific">freshwater metagenome</name>
    <dbReference type="NCBI Taxonomy" id="449393"/>
    <lineage>
        <taxon>unclassified sequences</taxon>
        <taxon>metagenomes</taxon>
        <taxon>ecological metagenomes</taxon>
    </lineage>
</organism>
<feature type="domain" description="SpoVT-AbrB" evidence="1">
    <location>
        <begin position="6"/>
        <end position="48"/>
    </location>
</feature>
<dbReference type="GO" id="GO:0003677">
    <property type="term" value="F:DNA binding"/>
    <property type="evidence" value="ECO:0007669"/>
    <property type="project" value="InterPro"/>
</dbReference>
<dbReference type="InterPro" id="IPR007159">
    <property type="entry name" value="SpoVT-AbrB_dom"/>
</dbReference>
<sequence length="96" mass="10778">MKVYMTKVFQNGGSQAVRIPAEFRFDEGAEIEIYRGENGEVCIKQLPAKGSLAELASKILSGEIQGGLTNEQAKEWMAQIRADRDAFEWRDPWAEA</sequence>
<proteinExistence type="predicted"/>
<dbReference type="InterPro" id="IPR037914">
    <property type="entry name" value="SpoVT-AbrB_sf"/>
</dbReference>
<dbReference type="SUPFAM" id="SSF89447">
    <property type="entry name" value="AbrB/MazE/MraZ-like"/>
    <property type="match status" value="1"/>
</dbReference>
<gene>
    <name evidence="2" type="ORF">UFOPK3837_00030</name>
</gene>
<name>A0A6J7JMN3_9ZZZZ</name>
<protein>
    <submittedName>
        <fullName evidence="2">Unannotated protein</fullName>
    </submittedName>
</protein>
<dbReference type="AlphaFoldDB" id="A0A6J7JMN3"/>
<dbReference type="Pfam" id="PF04014">
    <property type="entry name" value="MazE_antitoxin"/>
    <property type="match status" value="1"/>
</dbReference>
<accession>A0A6J7JMN3</accession>